<dbReference type="InterPro" id="IPR020103">
    <property type="entry name" value="PsdUridine_synth_cat_dom_sf"/>
</dbReference>
<name>A0ABN9TUB4_9DINO</name>
<dbReference type="InterPro" id="IPR006145">
    <property type="entry name" value="PsdUridine_synth_RsuA/RluA"/>
</dbReference>
<proteinExistence type="inferred from homology"/>
<keyword evidence="4" id="KW-1185">Reference proteome</keyword>
<dbReference type="CDD" id="cd02869">
    <property type="entry name" value="PseudoU_synth_RluA_like"/>
    <property type="match status" value="1"/>
</dbReference>
<comment type="similarity">
    <text evidence="1">Belongs to the pseudouridine synthase RluA family.</text>
</comment>
<evidence type="ECO:0000256" key="1">
    <source>
        <dbReference type="ARBA" id="ARBA00010876"/>
    </source>
</evidence>
<sequence length="859" mass="90827">MTEVALPSRWRPALEGAALLAPLMGRRALTLDQATLDGLLATRRVPMDELRRLAECGAVQGLESCGGLLSGGASADRLSRKDPELVNRKLDDQRIRAADQREDDGDVAKYSSFKYKVGRAMLQRRGGAFVIEAVNYTALGMAFANDWARALTAQGAQMGFTLRPRQFNGARNLHAGQRHQEEREKVISEHQLALGESECISARQGAPPARDGGAPSQARRIAEQINATAERLECKLAIRGRSLRLAEVVEDVQALAGISEDVANWCPQRHPDISTFQAGAMGGEGEGADQWAMGAASAKATCDYEESVDEGPDLRGATSGLLRLAIRSAAEMREMSHLTTDFYFAPVSAWAFRKSLAAGHCYGGLVRERGTGRLLGPPGIHAGMAPMEGISEAATELGKEGAASVEASMVLATDSSNNLLVLVGGSNACSQAAVTEAIKLRKVSESNQARNDEEQFWKEGMGNIQTSTKATPNFRAAPPKDANEEILEKVGKLSGHSSKAAAGVLIAFVGGRNPSRRRPRLSWRGRPRFGLRCLAQRVRDCAAAPAAAEASKLTLAVRPGPESLRRSPHARVQDGSVESHACSRFLVILLPTDAGFWAPCVVTGLGLELFASAEELGSPAPGLLPPKGFGVLLEGPGFVGVDKPSGLRTEDVLDRLRRTHEGAELVSRLDRETSGCLLVPVAPSCAAVLTAQFAGHTDPIQSVHGFGMIQVTPARGRPPRVAGHLALVSGAPPESGTVTAPLGLVEAGGGSRYRAYVDEGGKASETRYRTLWSGGGLALVQASPVTGRTHQIRCHMAHAGFPLVGDKKYSGVPAPAWCARLPLHCLRLQARDEGGGAIELEAGVGAALAGTRSAAAPQT</sequence>
<dbReference type="SUPFAM" id="SSF55120">
    <property type="entry name" value="Pseudouridine synthase"/>
    <property type="match status" value="1"/>
</dbReference>
<dbReference type="PANTHER" id="PTHR21600">
    <property type="entry name" value="MITOCHONDRIAL RNA PSEUDOURIDINE SYNTHASE"/>
    <property type="match status" value="1"/>
</dbReference>
<dbReference type="Pfam" id="PF00849">
    <property type="entry name" value="PseudoU_synth_2"/>
    <property type="match status" value="1"/>
</dbReference>
<evidence type="ECO:0000313" key="3">
    <source>
        <dbReference type="EMBL" id="CAK0849439.1"/>
    </source>
</evidence>
<gene>
    <name evidence="3" type="ORF">PCOR1329_LOCUS42122</name>
</gene>
<dbReference type="Proteomes" id="UP001189429">
    <property type="component" value="Unassembled WGS sequence"/>
</dbReference>
<dbReference type="PANTHER" id="PTHR21600:SF87">
    <property type="entry name" value="RNA PSEUDOURIDYLATE SYNTHASE DOMAIN-CONTAINING PROTEIN 1"/>
    <property type="match status" value="1"/>
</dbReference>
<dbReference type="EMBL" id="CAUYUJ010015060">
    <property type="protein sequence ID" value="CAK0849439.1"/>
    <property type="molecule type" value="Genomic_DNA"/>
</dbReference>
<dbReference type="Gene3D" id="3.30.2350.10">
    <property type="entry name" value="Pseudouridine synthase"/>
    <property type="match status" value="1"/>
</dbReference>
<accession>A0ABN9TUB4</accession>
<reference evidence="3" key="1">
    <citation type="submission" date="2023-10" db="EMBL/GenBank/DDBJ databases">
        <authorList>
            <person name="Chen Y."/>
            <person name="Shah S."/>
            <person name="Dougan E. K."/>
            <person name="Thang M."/>
            <person name="Chan C."/>
        </authorList>
    </citation>
    <scope>NUCLEOTIDE SEQUENCE [LARGE SCALE GENOMIC DNA]</scope>
</reference>
<protein>
    <recommendedName>
        <fullName evidence="2">Pseudouridine synthase RsuA/RluA-like domain-containing protein</fullName>
    </recommendedName>
</protein>
<feature type="domain" description="Pseudouridine synthase RsuA/RluA-like" evidence="2">
    <location>
        <begin position="654"/>
        <end position="798"/>
    </location>
</feature>
<evidence type="ECO:0000259" key="2">
    <source>
        <dbReference type="Pfam" id="PF00849"/>
    </source>
</evidence>
<dbReference type="InterPro" id="IPR050188">
    <property type="entry name" value="RluA_PseudoU_synthase"/>
</dbReference>
<comment type="caution">
    <text evidence="3">The sequence shown here is derived from an EMBL/GenBank/DDBJ whole genome shotgun (WGS) entry which is preliminary data.</text>
</comment>
<organism evidence="3 4">
    <name type="scientific">Prorocentrum cordatum</name>
    <dbReference type="NCBI Taxonomy" id="2364126"/>
    <lineage>
        <taxon>Eukaryota</taxon>
        <taxon>Sar</taxon>
        <taxon>Alveolata</taxon>
        <taxon>Dinophyceae</taxon>
        <taxon>Prorocentrales</taxon>
        <taxon>Prorocentraceae</taxon>
        <taxon>Prorocentrum</taxon>
    </lineage>
</organism>
<evidence type="ECO:0000313" key="4">
    <source>
        <dbReference type="Proteomes" id="UP001189429"/>
    </source>
</evidence>